<evidence type="ECO:0000256" key="1">
    <source>
        <dbReference type="SAM" id="MobiDB-lite"/>
    </source>
</evidence>
<sequence length="173" mass="19486">MDREEASDGSSFYSVLGIRRDASFSDIRNAYRKLALKWHPDRWTKNPTVTVEAKRRFQQVQEAYSVLSDKGKRSIYDAGFYDPFEGEDEGFCDFMQELMAMMEKVDNGPQRQWCGGAYVRRDGSQEDSFEDLQRMFVEMANGCSGGGGDTVEDRTSGKRTRGGAAKGRGIPST</sequence>
<proteinExistence type="predicted"/>
<dbReference type="SMART" id="SM00271">
    <property type="entry name" value="DnaJ"/>
    <property type="match status" value="1"/>
</dbReference>
<dbReference type="InterPro" id="IPR018253">
    <property type="entry name" value="DnaJ_domain_CS"/>
</dbReference>
<dbReference type="CDD" id="cd06257">
    <property type="entry name" value="DnaJ"/>
    <property type="match status" value="1"/>
</dbReference>
<reference evidence="3 4" key="1">
    <citation type="submission" date="2024-01" db="EMBL/GenBank/DDBJ databases">
        <title>Genome assemblies of Stephania.</title>
        <authorList>
            <person name="Yang L."/>
        </authorList>
    </citation>
    <scope>NUCLEOTIDE SEQUENCE [LARGE SCALE GENOMIC DNA]</scope>
    <source>
        <strain evidence="3">QJT</strain>
        <tissue evidence="3">Leaf</tissue>
    </source>
</reference>
<evidence type="ECO:0000313" key="4">
    <source>
        <dbReference type="Proteomes" id="UP001417504"/>
    </source>
</evidence>
<dbReference type="EMBL" id="JBBNAE010000003">
    <property type="protein sequence ID" value="KAK9136755.1"/>
    <property type="molecule type" value="Genomic_DNA"/>
</dbReference>
<gene>
    <name evidence="3" type="ORF">Sjap_007349</name>
</gene>
<evidence type="ECO:0000313" key="3">
    <source>
        <dbReference type="EMBL" id="KAK9136755.1"/>
    </source>
</evidence>
<dbReference type="Pfam" id="PF00226">
    <property type="entry name" value="DnaJ"/>
    <property type="match status" value="1"/>
</dbReference>
<evidence type="ECO:0000259" key="2">
    <source>
        <dbReference type="PROSITE" id="PS50076"/>
    </source>
</evidence>
<dbReference type="PROSITE" id="PS00636">
    <property type="entry name" value="DNAJ_1"/>
    <property type="match status" value="1"/>
</dbReference>
<dbReference type="InterPro" id="IPR001623">
    <property type="entry name" value="DnaJ_domain"/>
</dbReference>
<name>A0AAP0JPP6_9MAGN</name>
<dbReference type="SUPFAM" id="SSF46565">
    <property type="entry name" value="Chaperone J-domain"/>
    <property type="match status" value="1"/>
</dbReference>
<protein>
    <recommendedName>
        <fullName evidence="2">J domain-containing protein</fullName>
    </recommendedName>
</protein>
<comment type="caution">
    <text evidence="3">The sequence shown here is derived from an EMBL/GenBank/DDBJ whole genome shotgun (WGS) entry which is preliminary data.</text>
</comment>
<dbReference type="InterPro" id="IPR036869">
    <property type="entry name" value="J_dom_sf"/>
</dbReference>
<feature type="domain" description="J" evidence="2">
    <location>
        <begin position="11"/>
        <end position="80"/>
    </location>
</feature>
<dbReference type="PANTHER" id="PTHR44743">
    <property type="entry name" value="PUTATIVE, EXPRESSED-RELATED"/>
    <property type="match status" value="1"/>
</dbReference>
<accession>A0AAP0JPP6</accession>
<dbReference type="PRINTS" id="PR00625">
    <property type="entry name" value="JDOMAIN"/>
</dbReference>
<keyword evidence="4" id="KW-1185">Reference proteome</keyword>
<dbReference type="PROSITE" id="PS50076">
    <property type="entry name" value="DNAJ_2"/>
    <property type="match status" value="1"/>
</dbReference>
<organism evidence="3 4">
    <name type="scientific">Stephania japonica</name>
    <dbReference type="NCBI Taxonomy" id="461633"/>
    <lineage>
        <taxon>Eukaryota</taxon>
        <taxon>Viridiplantae</taxon>
        <taxon>Streptophyta</taxon>
        <taxon>Embryophyta</taxon>
        <taxon>Tracheophyta</taxon>
        <taxon>Spermatophyta</taxon>
        <taxon>Magnoliopsida</taxon>
        <taxon>Ranunculales</taxon>
        <taxon>Menispermaceae</taxon>
        <taxon>Menispermoideae</taxon>
        <taxon>Cissampelideae</taxon>
        <taxon>Stephania</taxon>
    </lineage>
</organism>
<feature type="region of interest" description="Disordered" evidence="1">
    <location>
        <begin position="141"/>
        <end position="173"/>
    </location>
</feature>
<dbReference type="PANTHER" id="PTHR44743:SF11">
    <property type="entry name" value="PUTATIVE, EXPRESSED-RELATED"/>
    <property type="match status" value="1"/>
</dbReference>
<dbReference type="Gene3D" id="1.10.287.110">
    <property type="entry name" value="DnaJ domain"/>
    <property type="match status" value="1"/>
</dbReference>
<dbReference type="Proteomes" id="UP001417504">
    <property type="component" value="Unassembled WGS sequence"/>
</dbReference>
<dbReference type="AlphaFoldDB" id="A0AAP0JPP6"/>